<reference evidence="14" key="3">
    <citation type="submission" date="2025-09" db="UniProtKB">
        <authorList>
            <consortium name="Ensembl"/>
        </authorList>
    </citation>
    <scope>IDENTIFICATION</scope>
</reference>
<accession>H2YDY0</accession>
<keyword evidence="15" id="KW-1185">Reference proteome</keyword>
<keyword evidence="7 11" id="KW-0472">Membrane</keyword>
<dbReference type="GO" id="GO:0007411">
    <property type="term" value="P:axon guidance"/>
    <property type="evidence" value="ECO:0007669"/>
    <property type="project" value="TreeGrafter"/>
</dbReference>
<dbReference type="PANTHER" id="PTHR44170:SF6">
    <property type="entry name" value="CONTACTIN"/>
    <property type="match status" value="1"/>
</dbReference>
<feature type="domain" description="Fibronectin type-III" evidence="13">
    <location>
        <begin position="718"/>
        <end position="813"/>
    </location>
</feature>
<reference evidence="14" key="2">
    <citation type="submission" date="2025-08" db="UniProtKB">
        <authorList>
            <consortium name="Ensembl"/>
        </authorList>
    </citation>
    <scope>IDENTIFICATION</scope>
</reference>
<dbReference type="Pfam" id="PF13927">
    <property type="entry name" value="Ig_3"/>
    <property type="match status" value="1"/>
</dbReference>
<keyword evidence="6 11" id="KW-1133">Transmembrane helix</keyword>
<feature type="region of interest" description="Disordered" evidence="10">
    <location>
        <begin position="970"/>
        <end position="1075"/>
    </location>
</feature>
<dbReference type="InterPro" id="IPR003961">
    <property type="entry name" value="FN3_dom"/>
</dbReference>
<dbReference type="PANTHER" id="PTHR44170">
    <property type="entry name" value="PROTEIN SIDEKICK"/>
    <property type="match status" value="1"/>
</dbReference>
<keyword evidence="9" id="KW-0393">Immunoglobulin domain</keyword>
<dbReference type="Pfam" id="PF07679">
    <property type="entry name" value="I-set"/>
    <property type="match status" value="2"/>
</dbReference>
<keyword evidence="4" id="KW-0677">Repeat</keyword>
<dbReference type="GO" id="GO:0005886">
    <property type="term" value="C:plasma membrane"/>
    <property type="evidence" value="ECO:0007669"/>
    <property type="project" value="TreeGrafter"/>
</dbReference>
<dbReference type="Gene3D" id="2.60.40.10">
    <property type="entry name" value="Immunoglobulins"/>
    <property type="match status" value="8"/>
</dbReference>
<dbReference type="Ensembl" id="ENSCSAVT00000003583.1">
    <property type="protein sequence ID" value="ENSCSAVP00000003528.1"/>
    <property type="gene ID" value="ENSCSAVG00000002101.1"/>
</dbReference>
<dbReference type="SMART" id="SM00409">
    <property type="entry name" value="IG"/>
    <property type="match status" value="5"/>
</dbReference>
<dbReference type="CDD" id="cd00063">
    <property type="entry name" value="FN3"/>
    <property type="match status" value="4"/>
</dbReference>
<evidence type="ECO:0000256" key="3">
    <source>
        <dbReference type="ARBA" id="ARBA00022692"/>
    </source>
</evidence>
<evidence type="ECO:0000256" key="5">
    <source>
        <dbReference type="ARBA" id="ARBA00022889"/>
    </source>
</evidence>
<evidence type="ECO:0000256" key="8">
    <source>
        <dbReference type="ARBA" id="ARBA00023157"/>
    </source>
</evidence>
<dbReference type="InterPro" id="IPR013783">
    <property type="entry name" value="Ig-like_fold"/>
</dbReference>
<keyword evidence="8" id="KW-1015">Disulfide bond</keyword>
<feature type="domain" description="Fibronectin type-III" evidence="13">
    <location>
        <begin position="519"/>
        <end position="617"/>
    </location>
</feature>
<evidence type="ECO:0000256" key="10">
    <source>
        <dbReference type="SAM" id="MobiDB-lite"/>
    </source>
</evidence>
<dbReference type="Pfam" id="PF00041">
    <property type="entry name" value="fn3"/>
    <property type="match status" value="4"/>
</dbReference>
<feature type="transmembrane region" description="Helical" evidence="11">
    <location>
        <begin position="937"/>
        <end position="959"/>
    </location>
</feature>
<dbReference type="InterPro" id="IPR007110">
    <property type="entry name" value="Ig-like_dom"/>
</dbReference>
<dbReference type="GO" id="GO:0098632">
    <property type="term" value="F:cell-cell adhesion mediator activity"/>
    <property type="evidence" value="ECO:0007669"/>
    <property type="project" value="TreeGrafter"/>
</dbReference>
<dbReference type="InterPro" id="IPR013098">
    <property type="entry name" value="Ig_I-set"/>
</dbReference>
<evidence type="ECO:0000256" key="9">
    <source>
        <dbReference type="ARBA" id="ARBA00023319"/>
    </source>
</evidence>
<evidence type="ECO:0000313" key="15">
    <source>
        <dbReference type="Proteomes" id="UP000007875"/>
    </source>
</evidence>
<reference evidence="15" key="1">
    <citation type="submission" date="2003-08" db="EMBL/GenBank/DDBJ databases">
        <authorList>
            <person name="Birren B."/>
            <person name="Nusbaum C."/>
            <person name="Abebe A."/>
            <person name="Abouelleil A."/>
            <person name="Adekoya E."/>
            <person name="Ait-zahra M."/>
            <person name="Allen N."/>
            <person name="Allen T."/>
            <person name="An P."/>
            <person name="Anderson M."/>
            <person name="Anderson S."/>
            <person name="Arachchi H."/>
            <person name="Armbruster J."/>
            <person name="Bachantsang P."/>
            <person name="Baldwin J."/>
            <person name="Barry A."/>
            <person name="Bayul T."/>
            <person name="Blitshsteyn B."/>
            <person name="Bloom T."/>
            <person name="Blye J."/>
            <person name="Boguslavskiy L."/>
            <person name="Borowsky M."/>
            <person name="Boukhgalter B."/>
            <person name="Brunache A."/>
            <person name="Butler J."/>
            <person name="Calixte N."/>
            <person name="Calvo S."/>
            <person name="Camarata J."/>
            <person name="Campo K."/>
            <person name="Chang J."/>
            <person name="Cheshatsang Y."/>
            <person name="Citroen M."/>
            <person name="Collymore A."/>
            <person name="Considine T."/>
            <person name="Cook A."/>
            <person name="Cooke P."/>
            <person name="Corum B."/>
            <person name="Cuomo C."/>
            <person name="David R."/>
            <person name="Dawoe T."/>
            <person name="Degray S."/>
            <person name="Dodge S."/>
            <person name="Dooley K."/>
            <person name="Dorje P."/>
            <person name="Dorjee K."/>
            <person name="Dorris L."/>
            <person name="Duffey N."/>
            <person name="Dupes A."/>
            <person name="Elkins T."/>
            <person name="Engels R."/>
            <person name="Erickson J."/>
            <person name="Farina A."/>
            <person name="Faro S."/>
            <person name="Ferreira P."/>
            <person name="Fischer H."/>
            <person name="Fitzgerald M."/>
            <person name="Foley K."/>
            <person name="Gage D."/>
            <person name="Galagan J."/>
            <person name="Gearin G."/>
            <person name="Gnerre S."/>
            <person name="Gnirke A."/>
            <person name="Goyette A."/>
            <person name="Graham J."/>
            <person name="Grandbois E."/>
            <person name="Gyaltsen K."/>
            <person name="Hafez N."/>
            <person name="Hagopian D."/>
            <person name="Hagos B."/>
            <person name="Hall J."/>
            <person name="Hatcher B."/>
            <person name="Heller A."/>
            <person name="Higgins H."/>
            <person name="Honan T."/>
            <person name="Horn A."/>
            <person name="Houde N."/>
            <person name="Hughes L."/>
            <person name="Hulme W."/>
            <person name="Husby E."/>
            <person name="Iliev I."/>
            <person name="Jaffe D."/>
            <person name="Jones C."/>
            <person name="Kamal M."/>
            <person name="Kamat A."/>
            <person name="Kamvysselis M."/>
            <person name="Karlsson E."/>
            <person name="Kells C."/>
            <person name="Kieu A."/>
            <person name="Kisner P."/>
            <person name="Kodira C."/>
            <person name="Kulbokas E."/>
            <person name="Labutti K."/>
            <person name="Lama D."/>
            <person name="Landers T."/>
            <person name="Leger J."/>
            <person name="Levine S."/>
            <person name="Lewis D."/>
            <person name="Lewis T."/>
            <person name="Lindblad-toh K."/>
            <person name="Liu X."/>
            <person name="Lokyitsang T."/>
            <person name="Lokyitsang Y."/>
            <person name="Lucien O."/>
            <person name="Lui A."/>
            <person name="Ma L.J."/>
            <person name="Mabbitt R."/>
            <person name="Macdonald J."/>
            <person name="Maclean C."/>
            <person name="Major J."/>
            <person name="Manning J."/>
            <person name="Marabella R."/>
            <person name="Maru K."/>
            <person name="Matthews C."/>
            <person name="Mauceli E."/>
            <person name="Mccarthy M."/>
            <person name="Mcdonough S."/>
            <person name="Mcghee T."/>
            <person name="Meldrim J."/>
            <person name="Meneus L."/>
            <person name="Mesirov J."/>
            <person name="Mihalev A."/>
            <person name="Mihova T."/>
            <person name="Mikkelsen T."/>
            <person name="Mlenga V."/>
            <person name="Moru K."/>
            <person name="Mozes J."/>
            <person name="Mulrain L."/>
            <person name="Munson G."/>
            <person name="Naylor J."/>
            <person name="Newes C."/>
            <person name="Nguyen C."/>
            <person name="Nguyen N."/>
            <person name="Nguyen T."/>
            <person name="Nicol R."/>
            <person name="Nielsen C."/>
            <person name="Nizzari M."/>
            <person name="Norbu C."/>
            <person name="Norbu N."/>
            <person name="O'donnell P."/>
            <person name="Okoawo O."/>
            <person name="O'leary S."/>
            <person name="Omotosho B."/>
            <person name="O'neill K."/>
            <person name="Osman S."/>
            <person name="Parker S."/>
            <person name="Perrin D."/>
            <person name="Phunkhang P."/>
            <person name="Piqani B."/>
            <person name="Purcell S."/>
            <person name="Rachupka T."/>
            <person name="Ramasamy U."/>
            <person name="Rameau R."/>
            <person name="Ray V."/>
            <person name="Raymond C."/>
            <person name="Retta R."/>
            <person name="Richardson S."/>
            <person name="Rise C."/>
            <person name="Rodriguez J."/>
            <person name="Rogers J."/>
            <person name="Rogov P."/>
            <person name="Rutman M."/>
            <person name="Schupbach R."/>
            <person name="Seaman C."/>
            <person name="Settipalli S."/>
            <person name="Sharpe T."/>
            <person name="Sheridan J."/>
            <person name="Sherpa N."/>
            <person name="Shi J."/>
            <person name="Smirnov S."/>
            <person name="Smith C."/>
            <person name="Sougnez C."/>
            <person name="Spencer B."/>
            <person name="Stalker J."/>
            <person name="Stange-thomann N."/>
            <person name="Stavropoulos S."/>
            <person name="Stetson K."/>
            <person name="Stone C."/>
            <person name="Stone S."/>
            <person name="Stubbs M."/>
            <person name="Talamas J."/>
            <person name="Tchuinga P."/>
            <person name="Tenzing P."/>
            <person name="Tesfaye S."/>
            <person name="Theodore J."/>
            <person name="Thoulutsang Y."/>
            <person name="Topham K."/>
            <person name="Towey S."/>
            <person name="Tsamla T."/>
            <person name="Tsomo N."/>
            <person name="Vallee D."/>
            <person name="Vassiliev H."/>
            <person name="Venkataraman V."/>
            <person name="Vinson J."/>
            <person name="Vo A."/>
            <person name="Wade C."/>
            <person name="Wang S."/>
            <person name="Wangchuk T."/>
            <person name="Wangdi T."/>
            <person name="Whittaker C."/>
            <person name="Wilkinson J."/>
            <person name="Wu Y."/>
            <person name="Wyman D."/>
            <person name="Yadav S."/>
            <person name="Yang S."/>
            <person name="Yang X."/>
            <person name="Yeager S."/>
            <person name="Yee E."/>
            <person name="Young G."/>
            <person name="Zainoun J."/>
            <person name="Zembeck L."/>
            <person name="Zimmer A."/>
            <person name="Zody M."/>
            <person name="Lander E."/>
        </authorList>
    </citation>
    <scope>NUCLEOTIDE SEQUENCE [LARGE SCALE GENOMIC DNA]</scope>
</reference>
<evidence type="ECO:0000256" key="7">
    <source>
        <dbReference type="ARBA" id="ARBA00023136"/>
    </source>
</evidence>
<feature type="domain" description="Ig-like" evidence="12">
    <location>
        <begin position="138"/>
        <end position="227"/>
    </location>
</feature>
<feature type="region of interest" description="Disordered" evidence="10">
    <location>
        <begin position="607"/>
        <end position="630"/>
    </location>
</feature>
<evidence type="ECO:0000259" key="12">
    <source>
        <dbReference type="PROSITE" id="PS50835"/>
    </source>
</evidence>
<dbReference type="GO" id="GO:0030424">
    <property type="term" value="C:axon"/>
    <property type="evidence" value="ECO:0007669"/>
    <property type="project" value="TreeGrafter"/>
</dbReference>
<feature type="domain" description="Ig-like" evidence="12">
    <location>
        <begin position="235"/>
        <end position="325"/>
    </location>
</feature>
<feature type="domain" description="Ig-like" evidence="12">
    <location>
        <begin position="331"/>
        <end position="417"/>
    </location>
</feature>
<dbReference type="PROSITE" id="PS50835">
    <property type="entry name" value="IG_LIKE"/>
    <property type="match status" value="4"/>
</dbReference>
<dbReference type="Proteomes" id="UP000007875">
    <property type="component" value="Unassembled WGS sequence"/>
</dbReference>
<dbReference type="SUPFAM" id="SSF48726">
    <property type="entry name" value="Immunoglobulin"/>
    <property type="match status" value="4"/>
</dbReference>
<dbReference type="SMART" id="SM00060">
    <property type="entry name" value="FN3"/>
    <property type="match status" value="4"/>
</dbReference>
<dbReference type="PROSITE" id="PS50853">
    <property type="entry name" value="FN3"/>
    <property type="match status" value="4"/>
</dbReference>
<dbReference type="SUPFAM" id="SSF49265">
    <property type="entry name" value="Fibronectin type III"/>
    <property type="match status" value="2"/>
</dbReference>
<organism evidence="14 15">
    <name type="scientific">Ciona savignyi</name>
    <name type="common">Pacific transparent sea squirt</name>
    <dbReference type="NCBI Taxonomy" id="51511"/>
    <lineage>
        <taxon>Eukaryota</taxon>
        <taxon>Metazoa</taxon>
        <taxon>Chordata</taxon>
        <taxon>Tunicata</taxon>
        <taxon>Ascidiacea</taxon>
        <taxon>Phlebobranchia</taxon>
        <taxon>Cionidae</taxon>
        <taxon>Ciona</taxon>
    </lineage>
</organism>
<name>H2YDY0_CIOSA</name>
<keyword evidence="3 11" id="KW-0812">Transmembrane</keyword>
<comment type="similarity">
    <text evidence="2">Belongs to the immunoglobulin superfamily. L1/neurofascin/NgCAM family.</text>
</comment>
<sequence>MSERELKQYEGRYQCFASNDLGTAMTSAITLKAAASPYQRPENKEINVRTGASITVPCNYSSSNDRVITWTFQPATVTYNERIAESADGSLVFANVLGSDNGLIFYCIVKDLATRKSTDGPHYTLNVDNTVPLPDRPPTITSPVLTTEPRIVLRDDTLRMKCIATGKPVPSVRWEKLNGNSVVSWPNGRFRTEDFGRTAVISNASYGDSADYRCTATNALGEATRISKVLVHARPFFSVPENAPHDVIKTPGSNVTIRCQAEGIPAPEVEWRVNGVPIAETSPMDNRVIHPTKIRISNLKVSDSAVYQCIASNMHNSIIKQAYVNVLISMPLPVSSEDVEYVQVLGKTVEMKCNVFGSPSPAISWQKDGNKITENERFLIRKSKYLRISEVTFDDAGAYTCVATNEYGNATLSTSLTVFRRTKIQPAAQYRYFVRRGESVTMSVKVILEFVMIKYYLQWFKSDVLIGRGINYDVNNAAFTDSGSYKVMVNTSLDHAAVHLTLVVQVSRNAPLSIDIPLPPLDFYVSPKSGGSPLDVTFTWQPAEDNYSPIQEYKIEFEKDNYRPGKWFPLVDSIPGDRTSFDVTLAAGLRYKFRLWALNGIGWSEAPSAETGSAPTANPSGVSGKGNTPTNMIITWDPVSPVGRNGPEFGYQITYCTAPDCTDKEVLYVDGEVESYEVVNLPTYTQYIINIMSYNNIGNASVPQDVLGYSGEDVPLSAPSDVTVETNEDDATVVIVRWQKVDPDSVRGKVLGYIVSYETPSSNELKERSVGDTDMTGIAGLKPFTDYSFKVAVYNDYSSGPFSQSYVITTPESTPGPPSTMRLRTTTDTGAHIAWGRPQEENGDVIGYVIKFVCLNDSTEIGPISVEGTSYVTSQLRPNHMYDVTVAAQTLKGVGETANIVMSTMAGEGCHGSYSTEKTGEGVPLAAAASAGVVGEVWFIVLMCIIVLLLIIIVIVCLLRRRKGGKYSVAEKEGQLVDQESQQIKSDEYNDETDDAKKPLKSPPPVNGKSTPPDISSAVPLRTRGDSVAGDSIDAFGDDDAREFNEDGSFIGQYGAHESGESSAAATPADDNPVI</sequence>
<evidence type="ECO:0000313" key="14">
    <source>
        <dbReference type="Ensembl" id="ENSCSAVP00000003528.1"/>
    </source>
</evidence>
<dbReference type="InterPro" id="IPR003599">
    <property type="entry name" value="Ig_sub"/>
</dbReference>
<evidence type="ECO:0000256" key="6">
    <source>
        <dbReference type="ARBA" id="ARBA00022989"/>
    </source>
</evidence>
<evidence type="ECO:0000256" key="4">
    <source>
        <dbReference type="ARBA" id="ARBA00022737"/>
    </source>
</evidence>
<feature type="domain" description="Ig-like" evidence="12">
    <location>
        <begin position="41"/>
        <end position="128"/>
    </location>
</feature>
<dbReference type="InterPro" id="IPR036179">
    <property type="entry name" value="Ig-like_dom_sf"/>
</dbReference>
<evidence type="ECO:0000256" key="1">
    <source>
        <dbReference type="ARBA" id="ARBA00004479"/>
    </source>
</evidence>
<evidence type="ECO:0000256" key="2">
    <source>
        <dbReference type="ARBA" id="ARBA00008588"/>
    </source>
</evidence>
<dbReference type="SMART" id="SM00408">
    <property type="entry name" value="IGc2"/>
    <property type="match status" value="4"/>
</dbReference>
<evidence type="ECO:0000256" key="11">
    <source>
        <dbReference type="SAM" id="Phobius"/>
    </source>
</evidence>
<feature type="domain" description="Fibronectin type-III" evidence="13">
    <location>
        <begin position="618"/>
        <end position="717"/>
    </location>
</feature>
<feature type="domain" description="Fibronectin type-III" evidence="13">
    <location>
        <begin position="817"/>
        <end position="909"/>
    </location>
</feature>
<feature type="compositionally biased region" description="Polar residues" evidence="10">
    <location>
        <begin position="610"/>
        <end position="630"/>
    </location>
</feature>
<feature type="compositionally biased region" description="Low complexity" evidence="10">
    <location>
        <begin position="1055"/>
        <end position="1066"/>
    </location>
</feature>
<dbReference type="GO" id="GO:0004725">
    <property type="term" value="F:protein tyrosine phosphatase activity"/>
    <property type="evidence" value="ECO:0007669"/>
    <property type="project" value="UniProtKB-EC"/>
</dbReference>
<evidence type="ECO:0000259" key="13">
    <source>
        <dbReference type="PROSITE" id="PS50853"/>
    </source>
</evidence>
<dbReference type="InterPro" id="IPR003598">
    <property type="entry name" value="Ig_sub2"/>
</dbReference>
<dbReference type="Pfam" id="PF13882">
    <property type="entry name" value="Bravo_FIGEY"/>
    <property type="match status" value="1"/>
</dbReference>
<comment type="subcellular location">
    <subcellularLocation>
        <location evidence="1">Membrane</location>
        <topology evidence="1">Single-pass type I membrane protein</topology>
    </subcellularLocation>
</comment>
<dbReference type="InterPro" id="IPR026966">
    <property type="entry name" value="Neurofascin/L1/NrCAM_C"/>
</dbReference>
<protein>
    <submittedName>
        <fullName evidence="14">Uncharacterized protein</fullName>
    </submittedName>
</protein>
<dbReference type="GO" id="GO:0007420">
    <property type="term" value="P:brain development"/>
    <property type="evidence" value="ECO:0007669"/>
    <property type="project" value="TreeGrafter"/>
</dbReference>
<proteinExistence type="inferred from homology"/>
<dbReference type="GeneTree" id="ENSGT00940000170323"/>
<dbReference type="InterPro" id="IPR036116">
    <property type="entry name" value="FN3_sf"/>
</dbReference>
<keyword evidence="5" id="KW-0130">Cell adhesion</keyword>
<dbReference type="AlphaFoldDB" id="H2YDY0"/>